<evidence type="ECO:0000256" key="8">
    <source>
        <dbReference type="PROSITE-ProRule" id="PRU00169"/>
    </source>
</evidence>
<dbReference type="RefSeq" id="WP_307229008.1">
    <property type="nucleotide sequence ID" value="NZ_JAUSTT010000010.1"/>
</dbReference>
<dbReference type="PROSITE" id="PS00622">
    <property type="entry name" value="HTH_LUXR_1"/>
    <property type="match status" value="1"/>
</dbReference>
<evidence type="ECO:0000256" key="7">
    <source>
        <dbReference type="ARBA" id="ARBA00023163"/>
    </source>
</evidence>
<evidence type="ECO:0000259" key="9">
    <source>
        <dbReference type="PROSITE" id="PS50043"/>
    </source>
</evidence>
<dbReference type="InterPro" id="IPR016032">
    <property type="entry name" value="Sig_transdc_resp-reg_C-effctor"/>
</dbReference>
<comment type="subcellular location">
    <subcellularLocation>
        <location evidence="1">Cytoplasm</location>
    </subcellularLocation>
</comment>
<evidence type="ECO:0000256" key="6">
    <source>
        <dbReference type="ARBA" id="ARBA00023125"/>
    </source>
</evidence>
<dbReference type="Gene3D" id="1.10.10.10">
    <property type="entry name" value="Winged helix-like DNA-binding domain superfamily/Winged helix DNA-binding domain"/>
    <property type="match status" value="1"/>
</dbReference>
<dbReference type="InterPro" id="IPR036388">
    <property type="entry name" value="WH-like_DNA-bd_sf"/>
</dbReference>
<keyword evidence="2" id="KW-0963">Cytoplasm</keyword>
<dbReference type="InterPro" id="IPR000792">
    <property type="entry name" value="Tscrpt_reg_LuxR_C"/>
</dbReference>
<dbReference type="PROSITE" id="PS50110">
    <property type="entry name" value="RESPONSE_REGULATORY"/>
    <property type="match status" value="1"/>
</dbReference>
<dbReference type="InterPro" id="IPR011006">
    <property type="entry name" value="CheY-like_superfamily"/>
</dbReference>
<comment type="caution">
    <text evidence="11">The sequence shown here is derived from an EMBL/GenBank/DDBJ whole genome shotgun (WGS) entry which is preliminary data.</text>
</comment>
<dbReference type="SMART" id="SM00448">
    <property type="entry name" value="REC"/>
    <property type="match status" value="1"/>
</dbReference>
<evidence type="ECO:0000259" key="10">
    <source>
        <dbReference type="PROSITE" id="PS50110"/>
    </source>
</evidence>
<protein>
    <submittedName>
        <fullName evidence="11">Two-component system competent response regulator ComA</fullName>
    </submittedName>
</protein>
<dbReference type="InterPro" id="IPR039420">
    <property type="entry name" value="WalR-like"/>
</dbReference>
<keyword evidence="12" id="KW-1185">Reference proteome</keyword>
<evidence type="ECO:0000313" key="12">
    <source>
        <dbReference type="Proteomes" id="UP001223586"/>
    </source>
</evidence>
<evidence type="ECO:0000313" key="11">
    <source>
        <dbReference type="EMBL" id="MDQ0176115.1"/>
    </source>
</evidence>
<keyword evidence="3 8" id="KW-0597">Phosphoprotein</keyword>
<keyword evidence="5" id="KW-0805">Transcription regulation</keyword>
<feature type="modified residue" description="4-aspartylphosphate" evidence="8">
    <location>
        <position position="53"/>
    </location>
</feature>
<dbReference type="Gene3D" id="3.40.50.2300">
    <property type="match status" value="1"/>
</dbReference>
<name>A0ABT9WTP7_9BACI</name>
<gene>
    <name evidence="11" type="ORF">J2S08_001951</name>
</gene>
<dbReference type="SUPFAM" id="SSF46894">
    <property type="entry name" value="C-terminal effector domain of the bipartite response regulators"/>
    <property type="match status" value="1"/>
</dbReference>
<sequence length="209" mass="23760">MIRLLVIDNHASAGKRTKKLLEQEKDFHVTVLHSGKDALALIREQKFDILLFDLRMPILSWQVLVKKATENDSETIVILYTNDDIEPYFNLIIESGVSSFVSKTASKAQLIATIRAALQGDAVIPIKFLPQLRKIKTRKLGTIYFNRKEINILKQVSYGKTNKEIADVVFLSPRTVEYHLTNIFKKLGVDSRTKAVMKASELGYIEAIR</sequence>
<dbReference type="SUPFAM" id="SSF52172">
    <property type="entry name" value="CheY-like"/>
    <property type="match status" value="1"/>
</dbReference>
<feature type="domain" description="HTH luxR-type" evidence="9">
    <location>
        <begin position="138"/>
        <end position="203"/>
    </location>
</feature>
<accession>A0ABT9WTP7</accession>
<dbReference type="SMART" id="SM00421">
    <property type="entry name" value="HTH_LUXR"/>
    <property type="match status" value="1"/>
</dbReference>
<dbReference type="PANTHER" id="PTHR43214">
    <property type="entry name" value="TWO-COMPONENT RESPONSE REGULATOR"/>
    <property type="match status" value="1"/>
</dbReference>
<keyword evidence="4" id="KW-0902">Two-component regulatory system</keyword>
<evidence type="ECO:0000256" key="1">
    <source>
        <dbReference type="ARBA" id="ARBA00004496"/>
    </source>
</evidence>
<feature type="domain" description="Response regulatory" evidence="10">
    <location>
        <begin position="3"/>
        <end position="118"/>
    </location>
</feature>
<evidence type="ECO:0000256" key="3">
    <source>
        <dbReference type="ARBA" id="ARBA00022553"/>
    </source>
</evidence>
<dbReference type="PROSITE" id="PS50043">
    <property type="entry name" value="HTH_LUXR_2"/>
    <property type="match status" value="1"/>
</dbReference>
<evidence type="ECO:0000256" key="5">
    <source>
        <dbReference type="ARBA" id="ARBA00023015"/>
    </source>
</evidence>
<reference evidence="11 12" key="1">
    <citation type="submission" date="2023-07" db="EMBL/GenBank/DDBJ databases">
        <title>Genomic Encyclopedia of Type Strains, Phase IV (KMG-IV): sequencing the most valuable type-strain genomes for metagenomic binning, comparative biology and taxonomic classification.</title>
        <authorList>
            <person name="Goeker M."/>
        </authorList>
    </citation>
    <scope>NUCLEOTIDE SEQUENCE [LARGE SCALE GENOMIC DNA]</scope>
    <source>
        <strain evidence="11 12">DSM 23837</strain>
    </source>
</reference>
<dbReference type="EMBL" id="JAUSTT010000010">
    <property type="protein sequence ID" value="MDQ0176115.1"/>
    <property type="molecule type" value="Genomic_DNA"/>
</dbReference>
<dbReference type="InterPro" id="IPR001789">
    <property type="entry name" value="Sig_transdc_resp-reg_receiver"/>
</dbReference>
<keyword evidence="7" id="KW-0804">Transcription</keyword>
<dbReference type="PRINTS" id="PR00038">
    <property type="entry name" value="HTHLUXR"/>
</dbReference>
<dbReference type="Pfam" id="PF00196">
    <property type="entry name" value="GerE"/>
    <property type="match status" value="1"/>
</dbReference>
<dbReference type="PANTHER" id="PTHR43214:SF1">
    <property type="entry name" value="TRANSCRIPTIONAL REGULATORY PROTEIN COMA"/>
    <property type="match status" value="1"/>
</dbReference>
<evidence type="ECO:0000256" key="4">
    <source>
        <dbReference type="ARBA" id="ARBA00023012"/>
    </source>
</evidence>
<evidence type="ECO:0000256" key="2">
    <source>
        <dbReference type="ARBA" id="ARBA00022490"/>
    </source>
</evidence>
<proteinExistence type="predicted"/>
<dbReference type="CDD" id="cd06170">
    <property type="entry name" value="LuxR_C_like"/>
    <property type="match status" value="1"/>
</dbReference>
<keyword evidence="6" id="KW-0238">DNA-binding</keyword>
<dbReference type="Proteomes" id="UP001223586">
    <property type="component" value="Unassembled WGS sequence"/>
</dbReference>
<organism evidence="11 12">
    <name type="scientific">Bacillus chungangensis</name>
    <dbReference type="NCBI Taxonomy" id="587633"/>
    <lineage>
        <taxon>Bacteria</taxon>
        <taxon>Bacillati</taxon>
        <taxon>Bacillota</taxon>
        <taxon>Bacilli</taxon>
        <taxon>Bacillales</taxon>
        <taxon>Bacillaceae</taxon>
        <taxon>Bacillus</taxon>
    </lineage>
</organism>
<dbReference type="Pfam" id="PF00072">
    <property type="entry name" value="Response_reg"/>
    <property type="match status" value="1"/>
</dbReference>